<dbReference type="GO" id="GO:0020037">
    <property type="term" value="F:heme binding"/>
    <property type="evidence" value="ECO:0007669"/>
    <property type="project" value="InterPro"/>
</dbReference>
<keyword evidence="1" id="KW-0472">Membrane</keyword>
<sequence>MSENTDNNAPPVTEAKPEAINASCRLPVLFLFFSAAIWAVQASSAGVLGSLKMHVPGFLADCPYLTYGRMQANAWVAFLFGFGGNAGLGLTLWMLSRLRGMELARPGFVVAGTVLWNVGVTAAMVGITMGDQPGVAGYELPAYASRVLLIGHAFIAFSAILTYFSRRHTQLYPSSWYLIASLVAFPWIVGTAHWLLVETPVRGAAQIPVAHWAVTSLQQIWLGCMGLAALIYFIPKITQRELHSRQWAAFGFWMLLILGGWVNLNSGSPLPVWSIKLSQFASALFVFVLVAVGWNLCQTAKGVPLIGSEDLTLKFMGASLGSWMLVALFTVGNSMAEWNGLLQFTYAGTAMRHVFAWGFFAMAMFGAIYYVAPRLFGSEVDWACSGTYKWIFYFTAAGAIIIGLAGLGLSYGHGNALQEGVAAEVVAKAAKRPMMYAFIGELLFLASSVIFLCSMACLLFRNCCGECGPMAIIRQCRAAKAEGGAE</sequence>
<feature type="transmembrane region" description="Helical" evidence="1">
    <location>
        <begin position="176"/>
        <end position="196"/>
    </location>
</feature>
<feature type="transmembrane region" description="Helical" evidence="1">
    <location>
        <begin position="26"/>
        <end position="48"/>
    </location>
</feature>
<feature type="transmembrane region" description="Helical" evidence="1">
    <location>
        <begin position="216"/>
        <end position="235"/>
    </location>
</feature>
<feature type="transmembrane region" description="Helical" evidence="1">
    <location>
        <begin position="147"/>
        <end position="164"/>
    </location>
</feature>
<dbReference type="EMBL" id="UINC01008347">
    <property type="protein sequence ID" value="SVA37583.1"/>
    <property type="molecule type" value="Genomic_DNA"/>
</dbReference>
<proteinExistence type="predicted"/>
<evidence type="ECO:0008006" key="3">
    <source>
        <dbReference type="Google" id="ProtNLM"/>
    </source>
</evidence>
<evidence type="ECO:0000256" key="1">
    <source>
        <dbReference type="SAM" id="Phobius"/>
    </source>
</evidence>
<reference evidence="2" key="1">
    <citation type="submission" date="2018-05" db="EMBL/GenBank/DDBJ databases">
        <authorList>
            <person name="Lanie J.A."/>
            <person name="Ng W.-L."/>
            <person name="Kazmierczak K.M."/>
            <person name="Andrzejewski T.M."/>
            <person name="Davidsen T.M."/>
            <person name="Wayne K.J."/>
            <person name="Tettelin H."/>
            <person name="Glass J.I."/>
            <person name="Rusch D."/>
            <person name="Podicherti R."/>
            <person name="Tsui H.-C.T."/>
            <person name="Winkler M.E."/>
        </authorList>
    </citation>
    <scope>NUCLEOTIDE SEQUENCE</scope>
</reference>
<feature type="transmembrane region" description="Helical" evidence="1">
    <location>
        <begin position="107"/>
        <end position="127"/>
    </location>
</feature>
<feature type="transmembrane region" description="Helical" evidence="1">
    <location>
        <begin position="354"/>
        <end position="372"/>
    </location>
</feature>
<dbReference type="GO" id="GO:0016020">
    <property type="term" value="C:membrane"/>
    <property type="evidence" value="ECO:0007669"/>
    <property type="project" value="InterPro"/>
</dbReference>
<dbReference type="InterPro" id="IPR000883">
    <property type="entry name" value="Cyt_C_Oxase_1"/>
</dbReference>
<feature type="transmembrane region" description="Helical" evidence="1">
    <location>
        <begin position="434"/>
        <end position="460"/>
    </location>
</feature>
<dbReference type="Pfam" id="PF00115">
    <property type="entry name" value="COX1"/>
    <property type="match status" value="1"/>
</dbReference>
<feature type="transmembrane region" description="Helical" evidence="1">
    <location>
        <begin position="247"/>
        <end position="264"/>
    </location>
</feature>
<keyword evidence="1" id="KW-0812">Transmembrane</keyword>
<feature type="transmembrane region" description="Helical" evidence="1">
    <location>
        <begin position="74"/>
        <end position="95"/>
    </location>
</feature>
<dbReference type="GO" id="GO:0004129">
    <property type="term" value="F:cytochrome-c oxidase activity"/>
    <property type="evidence" value="ECO:0007669"/>
    <property type="project" value="InterPro"/>
</dbReference>
<organism evidence="2">
    <name type="scientific">marine metagenome</name>
    <dbReference type="NCBI Taxonomy" id="408172"/>
    <lineage>
        <taxon>unclassified sequences</taxon>
        <taxon>metagenomes</taxon>
        <taxon>ecological metagenomes</taxon>
    </lineage>
</organism>
<feature type="transmembrane region" description="Helical" evidence="1">
    <location>
        <begin position="392"/>
        <end position="414"/>
    </location>
</feature>
<dbReference type="AlphaFoldDB" id="A0A381VDW1"/>
<dbReference type="Gene3D" id="1.20.210.10">
    <property type="entry name" value="Cytochrome c oxidase-like, subunit I domain"/>
    <property type="match status" value="1"/>
</dbReference>
<feature type="transmembrane region" description="Helical" evidence="1">
    <location>
        <begin position="315"/>
        <end position="334"/>
    </location>
</feature>
<keyword evidence="1" id="KW-1133">Transmembrane helix</keyword>
<dbReference type="GO" id="GO:0009060">
    <property type="term" value="P:aerobic respiration"/>
    <property type="evidence" value="ECO:0007669"/>
    <property type="project" value="InterPro"/>
</dbReference>
<evidence type="ECO:0000313" key="2">
    <source>
        <dbReference type="EMBL" id="SVA37583.1"/>
    </source>
</evidence>
<accession>A0A381VDW1</accession>
<dbReference type="InterPro" id="IPR036927">
    <property type="entry name" value="Cyt_c_oxase-like_su1_sf"/>
</dbReference>
<protein>
    <recommendedName>
        <fullName evidence="3">Cytochrome oxidase subunit I profile domain-containing protein</fullName>
    </recommendedName>
</protein>
<name>A0A381VDW1_9ZZZZ</name>
<feature type="transmembrane region" description="Helical" evidence="1">
    <location>
        <begin position="270"/>
        <end position="294"/>
    </location>
</feature>
<dbReference type="SUPFAM" id="SSF81442">
    <property type="entry name" value="Cytochrome c oxidase subunit I-like"/>
    <property type="match status" value="1"/>
</dbReference>
<gene>
    <name evidence="2" type="ORF">METZ01_LOCUS90437</name>
</gene>